<dbReference type="EC" id="4.2.1.47" evidence="2"/>
<proteinExistence type="predicted"/>
<dbReference type="PROSITE" id="PS00061">
    <property type="entry name" value="ADH_SHORT"/>
    <property type="match status" value="1"/>
</dbReference>
<gene>
    <name evidence="2" type="ORF">O9H85_29715</name>
</gene>
<evidence type="ECO:0000313" key="2">
    <source>
        <dbReference type="EMBL" id="MCZ8516492.1"/>
    </source>
</evidence>
<dbReference type="InterPro" id="IPR036291">
    <property type="entry name" value="NAD(P)-bd_dom_sf"/>
</dbReference>
<dbReference type="Gene3D" id="3.90.25.10">
    <property type="entry name" value="UDP-galactose 4-epimerase, domain 1"/>
    <property type="match status" value="1"/>
</dbReference>
<reference evidence="2 3" key="1">
    <citation type="submission" date="2022-12" db="EMBL/GenBank/DDBJ databases">
        <title>Draft genome sequence of Paenibacillus sp. dW9.</title>
        <authorList>
            <person name="Choi E.-W."/>
            <person name="Kim D.-U."/>
        </authorList>
    </citation>
    <scope>NUCLEOTIDE SEQUENCE [LARGE SCALE GENOMIC DNA]</scope>
    <source>
        <strain evidence="3">dW9</strain>
    </source>
</reference>
<organism evidence="2 3">
    <name type="scientific">Paenibacillus gyeongsangnamensis</name>
    <dbReference type="NCBI Taxonomy" id="3388067"/>
    <lineage>
        <taxon>Bacteria</taxon>
        <taxon>Bacillati</taxon>
        <taxon>Bacillota</taxon>
        <taxon>Bacilli</taxon>
        <taxon>Bacillales</taxon>
        <taxon>Paenibacillaceae</taxon>
        <taxon>Paenibacillus</taxon>
    </lineage>
</organism>
<accession>A0ABT4QHY3</accession>
<feature type="domain" description="NAD(P)-binding" evidence="1">
    <location>
        <begin position="4"/>
        <end position="302"/>
    </location>
</feature>
<dbReference type="InterPro" id="IPR016040">
    <property type="entry name" value="NAD(P)-bd_dom"/>
</dbReference>
<dbReference type="PANTHER" id="PTHR43000">
    <property type="entry name" value="DTDP-D-GLUCOSE 4,6-DEHYDRATASE-RELATED"/>
    <property type="match status" value="1"/>
</dbReference>
<dbReference type="SUPFAM" id="SSF51735">
    <property type="entry name" value="NAD(P)-binding Rossmann-fold domains"/>
    <property type="match status" value="1"/>
</dbReference>
<dbReference type="RefSeq" id="WP_269885029.1">
    <property type="nucleotide sequence ID" value="NZ_JAQAGZ010000024.1"/>
</dbReference>
<comment type="caution">
    <text evidence="2">The sequence shown here is derived from an EMBL/GenBank/DDBJ whole genome shotgun (WGS) entry which is preliminary data.</text>
</comment>
<dbReference type="Pfam" id="PF16363">
    <property type="entry name" value="GDP_Man_Dehyd"/>
    <property type="match status" value="1"/>
</dbReference>
<keyword evidence="2" id="KW-0456">Lyase</keyword>
<name>A0ABT4QHY3_9BACL</name>
<protein>
    <submittedName>
        <fullName evidence="2">GDP-mannose 4,6-dehydratase</fullName>
        <ecNumber evidence="2">4.2.1.47</ecNumber>
    </submittedName>
</protein>
<evidence type="ECO:0000313" key="3">
    <source>
        <dbReference type="Proteomes" id="UP001527882"/>
    </source>
</evidence>
<keyword evidence="3" id="KW-1185">Reference proteome</keyword>
<dbReference type="GO" id="GO:0008446">
    <property type="term" value="F:GDP-mannose 4,6-dehydratase activity"/>
    <property type="evidence" value="ECO:0007669"/>
    <property type="project" value="UniProtKB-EC"/>
</dbReference>
<dbReference type="EMBL" id="JAQAGZ010000024">
    <property type="protein sequence ID" value="MCZ8516492.1"/>
    <property type="molecule type" value="Genomic_DNA"/>
</dbReference>
<dbReference type="Proteomes" id="UP001527882">
    <property type="component" value="Unassembled WGS sequence"/>
</dbReference>
<sequence length="322" mass="35913">MRVLVTGAGGFVGKHLVAELRSRNHEVIATALTSREDPHIGSLSSLPLTDYSLIKQFIELTQPDILFHMAAQSKVMKSWQDPSATISANTLGTIHLMQAMLEVCPDSRFINVGSSEEYGLAGKDGKPLTEEAACLPQNPYAVSKYAAGQLVIQLAKKHRLQAIHLRPFNHFGPGQEEGFVISDFASQIVKIEKGLISPILKVGDLSAQRDFTYCADIIDAYVSIVEKPLPNGMYNVCSGTPRRIQDILDHLLELSNTPIEIVTDTEKWRPSEVPLFVGSSRLLELQTGWKPRTDFYEGLKETLIWWRNKNSELTYVTVDNRH</sequence>
<dbReference type="InterPro" id="IPR020904">
    <property type="entry name" value="Sc_DH/Rdtase_CS"/>
</dbReference>
<dbReference type="Gene3D" id="3.40.50.720">
    <property type="entry name" value="NAD(P)-binding Rossmann-like Domain"/>
    <property type="match status" value="1"/>
</dbReference>
<evidence type="ECO:0000259" key="1">
    <source>
        <dbReference type="Pfam" id="PF16363"/>
    </source>
</evidence>